<proteinExistence type="predicted"/>
<dbReference type="OrthoDB" id="6320798at2759"/>
<dbReference type="EMBL" id="UYSU01032880">
    <property type="protein sequence ID" value="VDL90855.1"/>
    <property type="molecule type" value="Genomic_DNA"/>
</dbReference>
<evidence type="ECO:0000256" key="1">
    <source>
        <dbReference type="SAM" id="MobiDB-lite"/>
    </source>
</evidence>
<organism evidence="4">
    <name type="scientific">Schistocephalus solidus</name>
    <name type="common">Tapeworm</name>
    <dbReference type="NCBI Taxonomy" id="70667"/>
    <lineage>
        <taxon>Eukaryota</taxon>
        <taxon>Metazoa</taxon>
        <taxon>Spiralia</taxon>
        <taxon>Lophotrochozoa</taxon>
        <taxon>Platyhelminthes</taxon>
        <taxon>Cestoda</taxon>
        <taxon>Eucestoda</taxon>
        <taxon>Diphyllobothriidea</taxon>
        <taxon>Diphyllobothriidae</taxon>
        <taxon>Schistocephalus</taxon>
    </lineage>
</organism>
<dbReference type="WBParaSite" id="SSLN_0000462201-mRNA-1">
    <property type="protein sequence ID" value="SSLN_0000462201-mRNA-1"/>
    <property type="gene ID" value="SSLN_0000462201"/>
</dbReference>
<accession>A0A183SJS2</accession>
<evidence type="ECO:0000313" key="4">
    <source>
        <dbReference type="WBParaSite" id="SSLN_0000462201-mRNA-1"/>
    </source>
</evidence>
<keyword evidence="3" id="KW-1185">Reference proteome</keyword>
<protein>
    <submittedName>
        <fullName evidence="2 4">Uncharacterized protein</fullName>
    </submittedName>
</protein>
<gene>
    <name evidence="2" type="ORF">SSLN_LOCUS4470</name>
</gene>
<dbReference type="AlphaFoldDB" id="A0A183SJS2"/>
<dbReference type="Proteomes" id="UP000275846">
    <property type="component" value="Unassembled WGS sequence"/>
</dbReference>
<name>A0A183SJS2_SCHSO</name>
<evidence type="ECO:0000313" key="2">
    <source>
        <dbReference type="EMBL" id="VDL90855.1"/>
    </source>
</evidence>
<feature type="compositionally biased region" description="Low complexity" evidence="1">
    <location>
        <begin position="40"/>
        <end position="61"/>
    </location>
</feature>
<reference evidence="4" key="1">
    <citation type="submission" date="2016-06" db="UniProtKB">
        <authorList>
            <consortium name="WormBaseParasite"/>
        </authorList>
    </citation>
    <scope>IDENTIFICATION</scope>
</reference>
<reference evidence="2 3" key="2">
    <citation type="submission" date="2018-11" db="EMBL/GenBank/DDBJ databases">
        <authorList>
            <consortium name="Pathogen Informatics"/>
        </authorList>
    </citation>
    <scope>NUCLEOTIDE SEQUENCE [LARGE SCALE GENOMIC DNA]</scope>
    <source>
        <strain evidence="2 3">NST_G2</strain>
    </source>
</reference>
<feature type="compositionally biased region" description="Polar residues" evidence="1">
    <location>
        <begin position="25"/>
        <end position="35"/>
    </location>
</feature>
<evidence type="ECO:0000313" key="3">
    <source>
        <dbReference type="Proteomes" id="UP000275846"/>
    </source>
</evidence>
<sequence>MPRRPRSPKPSFLLDPLRRSKRRTTCPNTTTSVATSDYLPPATSNNTTTAPSTSDVSPPSSDLLHIVMTPGLGGEASAIAAAQGYYHLKLIHAQVNVPTPPFCGAYGGLRRSNHRITGYLHINGLMLRQTCTVSTTRDPLSVILLQ</sequence>
<feature type="region of interest" description="Disordered" evidence="1">
    <location>
        <begin position="1"/>
        <end position="61"/>
    </location>
</feature>